<feature type="region of interest" description="Disordered" evidence="1">
    <location>
        <begin position="1"/>
        <end position="99"/>
    </location>
</feature>
<name>K1VQP0_TRIAC</name>
<comment type="caution">
    <text evidence="2">The sequence shown here is derived from an EMBL/GenBank/DDBJ whole genome shotgun (WGS) entry which is preliminary data.</text>
</comment>
<proteinExistence type="predicted"/>
<evidence type="ECO:0000313" key="2">
    <source>
        <dbReference type="EMBL" id="EKC99057.1"/>
    </source>
</evidence>
<dbReference type="InParanoid" id="K1VQP0"/>
<reference evidence="2 3" key="1">
    <citation type="journal article" date="2012" name="Eukaryot. Cell">
        <title>Genome sequence of the Trichosporon asahii environmental strain CBS 8904.</title>
        <authorList>
            <person name="Yang R.Y."/>
            <person name="Li H.T."/>
            <person name="Zhu H."/>
            <person name="Zhou G.P."/>
            <person name="Wang M."/>
            <person name="Wang L."/>
        </authorList>
    </citation>
    <scope>NUCLEOTIDE SEQUENCE [LARGE SCALE GENOMIC DNA]</scope>
    <source>
        <strain evidence="2 3">CBS 8904</strain>
    </source>
</reference>
<sequence>MEESDMSPHVGSSHSATEDANLSEGVDTEPGVDNAVQRLSSDAEADAEPVLPTSGGPIIFEADEGTDPSAAAPDSLPTQPNVEVEASSSVPLPGAASSQLAQFSDAENQPLNPSPEPSTTQNVPEFDDDCYCSDCLSDAEDDRMAIDGDMDNASEGATIDAASFPHIVDAIRDYAIQVSPLTVRRVHRAWRTSADHHLGRHIRLDLRAPGLHRNGRQEPYLWLFSSASTRIPFLKRSLGRPDQSELRRSRTDARRVARILDVHACTEFVKRPVDISDWRKLHTVRLVQGRGSVAFHTAHTMPNVKRIVFSDGPYDRNHAAACPPVEQMFHGRYLRTRRVVCNFRTPGNSDGGDIIALPRLADLVLILHGWGVIPGFDPTEPLGVNHPLDEIRGLAYFAALEGTRVTIVNAALADLSNGRRACNMGDVVETLTQMWTADLRDEEMADGAPIDEQQVLGMIEFISLSGG</sequence>
<keyword evidence="3" id="KW-1185">Reference proteome</keyword>
<dbReference type="Proteomes" id="UP000006757">
    <property type="component" value="Unassembled WGS sequence"/>
</dbReference>
<dbReference type="AlphaFoldDB" id="K1VQP0"/>
<dbReference type="EMBL" id="AMBO01000376">
    <property type="protein sequence ID" value="EKC99057.1"/>
    <property type="molecule type" value="Genomic_DNA"/>
</dbReference>
<evidence type="ECO:0000313" key="3">
    <source>
        <dbReference type="Proteomes" id="UP000006757"/>
    </source>
</evidence>
<organism evidence="2 3">
    <name type="scientific">Trichosporon asahii var. asahii (strain CBS 8904)</name>
    <name type="common">Yeast</name>
    <dbReference type="NCBI Taxonomy" id="1220162"/>
    <lineage>
        <taxon>Eukaryota</taxon>
        <taxon>Fungi</taxon>
        <taxon>Dikarya</taxon>
        <taxon>Basidiomycota</taxon>
        <taxon>Agaricomycotina</taxon>
        <taxon>Tremellomycetes</taxon>
        <taxon>Trichosporonales</taxon>
        <taxon>Trichosporonaceae</taxon>
        <taxon>Trichosporon</taxon>
    </lineage>
</organism>
<feature type="region of interest" description="Disordered" evidence="1">
    <location>
        <begin position="106"/>
        <end position="125"/>
    </location>
</feature>
<protein>
    <submittedName>
        <fullName evidence="2">Uncharacterized protein</fullName>
    </submittedName>
</protein>
<feature type="compositionally biased region" description="Polar residues" evidence="1">
    <location>
        <begin position="106"/>
        <end position="123"/>
    </location>
</feature>
<gene>
    <name evidence="2" type="ORF">A1Q2_06598</name>
</gene>
<accession>K1VQP0</accession>
<evidence type="ECO:0000256" key="1">
    <source>
        <dbReference type="SAM" id="MobiDB-lite"/>
    </source>
</evidence>
<feature type="compositionally biased region" description="Polar residues" evidence="1">
    <location>
        <begin position="10"/>
        <end position="20"/>
    </location>
</feature>
<feature type="compositionally biased region" description="Polar residues" evidence="1">
    <location>
        <begin position="76"/>
        <end position="99"/>
    </location>
</feature>
<dbReference type="HOGENOM" id="CLU_585512_0_0_1"/>